<organism evidence="2 3">
    <name type="scientific">Marinomonas mediterranea (strain ATCC 700492 / JCM 21426 / NBRC 103028 / MMB-1)</name>
    <dbReference type="NCBI Taxonomy" id="717774"/>
    <lineage>
        <taxon>Bacteria</taxon>
        <taxon>Pseudomonadati</taxon>
        <taxon>Pseudomonadota</taxon>
        <taxon>Gammaproteobacteria</taxon>
        <taxon>Oceanospirillales</taxon>
        <taxon>Oceanospirillaceae</taxon>
        <taxon>Marinomonas</taxon>
    </lineage>
</organism>
<dbReference type="PANTHER" id="PTHR14237">
    <property type="entry name" value="MOLYBDOPTERIN COFACTOR SULFURASE MOSC"/>
    <property type="match status" value="1"/>
</dbReference>
<dbReference type="GO" id="GO:0030170">
    <property type="term" value="F:pyridoxal phosphate binding"/>
    <property type="evidence" value="ECO:0007669"/>
    <property type="project" value="InterPro"/>
</dbReference>
<dbReference type="HOGENOM" id="CLU_028286_0_2_6"/>
<dbReference type="eggNOG" id="COG3217">
    <property type="taxonomic scope" value="Bacteria"/>
</dbReference>
<gene>
    <name evidence="2" type="ordered locus">Marme_1956</name>
</gene>
<dbReference type="Proteomes" id="UP000001062">
    <property type="component" value="Chromosome"/>
</dbReference>
<dbReference type="InterPro" id="IPR005302">
    <property type="entry name" value="MoCF_Sase_C"/>
</dbReference>
<accession>F2K2S1</accession>
<dbReference type="SUPFAM" id="SSF50800">
    <property type="entry name" value="PK beta-barrel domain-like"/>
    <property type="match status" value="1"/>
</dbReference>
<dbReference type="Pfam" id="PF03473">
    <property type="entry name" value="MOSC"/>
    <property type="match status" value="1"/>
</dbReference>
<keyword evidence="3" id="KW-1185">Reference proteome</keyword>
<evidence type="ECO:0000259" key="1">
    <source>
        <dbReference type="PROSITE" id="PS51340"/>
    </source>
</evidence>
<dbReference type="SUPFAM" id="SSF141673">
    <property type="entry name" value="MOSC N-terminal domain-like"/>
    <property type="match status" value="1"/>
</dbReference>
<dbReference type="EMBL" id="CP002583">
    <property type="protein sequence ID" value="ADZ91204.1"/>
    <property type="molecule type" value="Genomic_DNA"/>
</dbReference>
<evidence type="ECO:0000313" key="3">
    <source>
        <dbReference type="Proteomes" id="UP000001062"/>
    </source>
</evidence>
<feature type="domain" description="MOSC" evidence="1">
    <location>
        <begin position="102"/>
        <end position="265"/>
    </location>
</feature>
<proteinExistence type="predicted"/>
<dbReference type="KEGG" id="mme:Marme_1956"/>
<dbReference type="PANTHER" id="PTHR14237:SF19">
    <property type="entry name" value="MITOCHONDRIAL AMIDOXIME REDUCING COMPONENT 1"/>
    <property type="match status" value="1"/>
</dbReference>
<sequence length="277" mass="31178">MFNIESLAVYPIKSIKGIPLHSSVVNLSGLAHDRRYMVTDTSGNMITARTQPTLTLVHPVIHDNGSITLTHPKMTSTLELRASSFESSYNETAVFKQPVKGQKTKSQADEWFSELLGTPVNLLFFGENSQRFTSRRPESPVAFADGYPFLLTNTASLEELNRTTEIDIDMRRFRSNIVVSGAEAFEEDSWKIIQIGEVKFENVKPCARCKFTTIDPDTAEQNKLAEPLRTLAKFRKLDKKGVTFGVNLIALNEGQIKQGDKVEIIEYQTPEAYLDKR</sequence>
<dbReference type="Gene3D" id="2.40.33.20">
    <property type="entry name" value="PK beta-barrel domain-like"/>
    <property type="match status" value="1"/>
</dbReference>
<dbReference type="AlphaFoldDB" id="F2K2S1"/>
<evidence type="ECO:0000313" key="2">
    <source>
        <dbReference type="EMBL" id="ADZ91204.1"/>
    </source>
</evidence>
<name>F2K2S1_MARM1</name>
<dbReference type="RefSeq" id="WP_013661109.1">
    <property type="nucleotide sequence ID" value="NC_015276.1"/>
</dbReference>
<dbReference type="GO" id="GO:0030151">
    <property type="term" value="F:molybdenum ion binding"/>
    <property type="evidence" value="ECO:0007669"/>
    <property type="project" value="InterPro"/>
</dbReference>
<dbReference type="STRING" id="717774.Marme_1956"/>
<dbReference type="PROSITE" id="PS51340">
    <property type="entry name" value="MOSC"/>
    <property type="match status" value="1"/>
</dbReference>
<dbReference type="InterPro" id="IPR011037">
    <property type="entry name" value="Pyrv_Knase-like_insert_dom_sf"/>
</dbReference>
<protein>
    <submittedName>
        <fullName evidence="2">MOSC domain containing protein</fullName>
    </submittedName>
</protein>
<dbReference type="GO" id="GO:0003824">
    <property type="term" value="F:catalytic activity"/>
    <property type="evidence" value="ECO:0007669"/>
    <property type="project" value="InterPro"/>
</dbReference>
<dbReference type="Pfam" id="PF03476">
    <property type="entry name" value="MOSC_N"/>
    <property type="match status" value="1"/>
</dbReference>
<reference evidence="2 3" key="1">
    <citation type="journal article" date="2012" name="Stand. Genomic Sci.">
        <title>Complete genome sequence of the melanogenic marine bacterium Marinomonas mediterranea type strain (MMB-1(T)).</title>
        <authorList>
            <person name="Lucas-Elio P."/>
            <person name="Goodwin L."/>
            <person name="Woyke T."/>
            <person name="Pitluck S."/>
            <person name="Nolan M."/>
            <person name="Kyrpides N.C."/>
            <person name="Detter J.C."/>
            <person name="Copeland A."/>
            <person name="Teshima H."/>
            <person name="Bruce D."/>
            <person name="Detter C."/>
            <person name="Tapia R."/>
            <person name="Han S."/>
            <person name="Land M.L."/>
            <person name="Ivanova N."/>
            <person name="Mikhailova N."/>
            <person name="Johnston A.W."/>
            <person name="Sanchez-Amat A."/>
        </authorList>
    </citation>
    <scope>NUCLEOTIDE SEQUENCE [LARGE SCALE GENOMIC DNA]</scope>
    <source>
        <strain evidence="3">ATCC 700492 / JCM 21426 / NBRC 103028 / MMB-1</strain>
    </source>
</reference>
<dbReference type="PATRIC" id="fig|717774.3.peg.2019"/>
<dbReference type="InterPro" id="IPR005303">
    <property type="entry name" value="MOCOS_middle"/>
</dbReference>